<dbReference type="Proteomes" id="UP000091820">
    <property type="component" value="Unassembled WGS sequence"/>
</dbReference>
<evidence type="ECO:0000313" key="2">
    <source>
        <dbReference type="Proteomes" id="UP000091820"/>
    </source>
</evidence>
<proteinExistence type="predicted"/>
<keyword evidence="2" id="KW-1185">Reference proteome</keyword>
<dbReference type="VEuPathDB" id="VectorBase:GBRI044016"/>
<reference evidence="1" key="2">
    <citation type="submission" date="2020-05" db="UniProtKB">
        <authorList>
            <consortium name="EnsemblMetazoa"/>
        </authorList>
    </citation>
    <scope>IDENTIFICATION</scope>
    <source>
        <strain evidence="1">IAEA</strain>
    </source>
</reference>
<sequence>MKIAIKTEKRSIATVLKGSLHSQKIISHVQQQQQQQKPFIIRFSDTTLMNTIKKSIYLHHN</sequence>
<protein>
    <submittedName>
        <fullName evidence="1">Uncharacterized protein</fullName>
    </submittedName>
</protein>
<accession>A0A1A9X4K5</accession>
<evidence type="ECO:0000313" key="1">
    <source>
        <dbReference type="EnsemblMetazoa" id="GBRI044016-PA"/>
    </source>
</evidence>
<dbReference type="EnsemblMetazoa" id="GBRI044016-RA">
    <property type="protein sequence ID" value="GBRI044016-PA"/>
    <property type="gene ID" value="GBRI044016"/>
</dbReference>
<name>A0A1A9X4K5_9MUSC</name>
<reference evidence="2" key="1">
    <citation type="submission" date="2014-03" db="EMBL/GenBank/DDBJ databases">
        <authorList>
            <person name="Aksoy S."/>
            <person name="Warren W."/>
            <person name="Wilson R.K."/>
        </authorList>
    </citation>
    <scope>NUCLEOTIDE SEQUENCE [LARGE SCALE GENOMIC DNA]</scope>
    <source>
        <strain evidence="2">IAEA</strain>
    </source>
</reference>
<dbReference type="AlphaFoldDB" id="A0A1A9X4K5"/>
<organism evidence="1 2">
    <name type="scientific">Glossina brevipalpis</name>
    <dbReference type="NCBI Taxonomy" id="37001"/>
    <lineage>
        <taxon>Eukaryota</taxon>
        <taxon>Metazoa</taxon>
        <taxon>Ecdysozoa</taxon>
        <taxon>Arthropoda</taxon>
        <taxon>Hexapoda</taxon>
        <taxon>Insecta</taxon>
        <taxon>Pterygota</taxon>
        <taxon>Neoptera</taxon>
        <taxon>Endopterygota</taxon>
        <taxon>Diptera</taxon>
        <taxon>Brachycera</taxon>
        <taxon>Muscomorpha</taxon>
        <taxon>Hippoboscoidea</taxon>
        <taxon>Glossinidae</taxon>
        <taxon>Glossina</taxon>
    </lineage>
</organism>